<evidence type="ECO:0000256" key="1">
    <source>
        <dbReference type="ARBA" id="ARBA00009986"/>
    </source>
</evidence>
<dbReference type="InterPro" id="IPR016161">
    <property type="entry name" value="Ald_DH/histidinol_DH"/>
</dbReference>
<evidence type="ECO:0000256" key="2">
    <source>
        <dbReference type="ARBA" id="ARBA00023002"/>
    </source>
</evidence>
<dbReference type="Pfam" id="PF00171">
    <property type="entry name" value="Aldedh"/>
    <property type="match status" value="1"/>
</dbReference>
<accession>A0A8H7TVQ5</accession>
<dbReference type="InterPro" id="IPR029510">
    <property type="entry name" value="Ald_DH_CS_GLU"/>
</dbReference>
<dbReference type="PANTHER" id="PTHR11699">
    <property type="entry name" value="ALDEHYDE DEHYDROGENASE-RELATED"/>
    <property type="match status" value="1"/>
</dbReference>
<comment type="similarity">
    <text evidence="1 6">Belongs to the aldehyde dehydrogenase family.</text>
</comment>
<evidence type="ECO:0000313" key="8">
    <source>
        <dbReference type="EMBL" id="KAF9759097.1"/>
    </source>
</evidence>
<evidence type="ECO:0000256" key="3">
    <source>
        <dbReference type="ARBA" id="ARBA00024226"/>
    </source>
</evidence>
<dbReference type="AlphaFoldDB" id="A0A8H7TVQ5"/>
<feature type="active site" evidence="5">
    <location>
        <position position="255"/>
    </location>
</feature>
<comment type="caution">
    <text evidence="8">The sequence shown here is derived from an EMBL/GenBank/DDBJ whole genome shotgun (WGS) entry which is preliminary data.</text>
</comment>
<dbReference type="EMBL" id="JADCTT010000001">
    <property type="protein sequence ID" value="KAF9759097.1"/>
    <property type="molecule type" value="Genomic_DNA"/>
</dbReference>
<gene>
    <name evidence="8" type="ORF">IM811_000791</name>
</gene>
<dbReference type="Proteomes" id="UP000616885">
    <property type="component" value="Unassembled WGS sequence"/>
</dbReference>
<proteinExistence type="inferred from homology"/>
<dbReference type="Gene3D" id="3.40.309.10">
    <property type="entry name" value="Aldehyde Dehydrogenase, Chain A, domain 2"/>
    <property type="match status" value="1"/>
</dbReference>
<dbReference type="GO" id="GO:0004029">
    <property type="term" value="F:aldehyde dehydrogenase (NAD+) activity"/>
    <property type="evidence" value="ECO:0007669"/>
    <property type="project" value="UniProtKB-EC"/>
</dbReference>
<dbReference type="InterPro" id="IPR016163">
    <property type="entry name" value="Ald_DH_C"/>
</dbReference>
<evidence type="ECO:0000256" key="5">
    <source>
        <dbReference type="PROSITE-ProRule" id="PRU10007"/>
    </source>
</evidence>
<dbReference type="InterPro" id="IPR016162">
    <property type="entry name" value="Ald_DH_N"/>
</dbReference>
<dbReference type="PROSITE" id="PS00687">
    <property type="entry name" value="ALDEHYDE_DEHYDR_GLU"/>
    <property type="match status" value="1"/>
</dbReference>
<evidence type="ECO:0000256" key="6">
    <source>
        <dbReference type="RuleBase" id="RU003345"/>
    </source>
</evidence>
<dbReference type="FunFam" id="3.40.605.10:FF:000007">
    <property type="entry name" value="NAD/NADP-dependent betaine aldehyde dehydrogenase"/>
    <property type="match status" value="1"/>
</dbReference>
<feature type="domain" description="Aldehyde dehydrogenase" evidence="7">
    <location>
        <begin position="26"/>
        <end position="484"/>
    </location>
</feature>
<evidence type="ECO:0000313" key="9">
    <source>
        <dbReference type="Proteomes" id="UP000616885"/>
    </source>
</evidence>
<dbReference type="EC" id="1.2.1.3" evidence="3"/>
<protein>
    <recommendedName>
        <fullName evidence="3">aldehyde dehydrogenase (NAD(+))</fullName>
        <ecNumber evidence="3">1.2.1.3</ecNumber>
    </recommendedName>
</protein>
<dbReference type="InterPro" id="IPR015590">
    <property type="entry name" value="Aldehyde_DH_dom"/>
</dbReference>
<evidence type="ECO:0000256" key="4">
    <source>
        <dbReference type="ARBA" id="ARBA00049194"/>
    </source>
</evidence>
<organism evidence="8 9">
    <name type="scientific">Bionectria ochroleuca</name>
    <name type="common">Gliocladium roseum</name>
    <dbReference type="NCBI Taxonomy" id="29856"/>
    <lineage>
        <taxon>Eukaryota</taxon>
        <taxon>Fungi</taxon>
        <taxon>Dikarya</taxon>
        <taxon>Ascomycota</taxon>
        <taxon>Pezizomycotina</taxon>
        <taxon>Sordariomycetes</taxon>
        <taxon>Hypocreomycetidae</taxon>
        <taxon>Hypocreales</taxon>
        <taxon>Bionectriaceae</taxon>
        <taxon>Clonostachys</taxon>
    </lineage>
</organism>
<dbReference type="Gene3D" id="3.40.605.10">
    <property type="entry name" value="Aldehyde Dehydrogenase, Chain A, domain 1"/>
    <property type="match status" value="1"/>
</dbReference>
<evidence type="ECO:0000259" key="7">
    <source>
        <dbReference type="Pfam" id="PF00171"/>
    </source>
</evidence>
<dbReference type="SUPFAM" id="SSF53720">
    <property type="entry name" value="ALDH-like"/>
    <property type="match status" value="1"/>
</dbReference>
<reference evidence="8" key="1">
    <citation type="submission" date="2020-10" db="EMBL/GenBank/DDBJ databases">
        <title>High-Quality Genome Resource of Clonostachys rosea strain S41 by Oxford Nanopore Long-Read Sequencing.</title>
        <authorList>
            <person name="Wang H."/>
        </authorList>
    </citation>
    <scope>NUCLEOTIDE SEQUENCE</scope>
    <source>
        <strain evidence="8">S41</strain>
    </source>
</reference>
<comment type="catalytic activity">
    <reaction evidence="4">
        <text>an aldehyde + NAD(+) + H2O = a carboxylate + NADH + 2 H(+)</text>
        <dbReference type="Rhea" id="RHEA:16185"/>
        <dbReference type="ChEBI" id="CHEBI:15377"/>
        <dbReference type="ChEBI" id="CHEBI:15378"/>
        <dbReference type="ChEBI" id="CHEBI:17478"/>
        <dbReference type="ChEBI" id="CHEBI:29067"/>
        <dbReference type="ChEBI" id="CHEBI:57540"/>
        <dbReference type="ChEBI" id="CHEBI:57945"/>
        <dbReference type="EC" id="1.2.1.3"/>
    </reaction>
</comment>
<keyword evidence="2 6" id="KW-0560">Oxidoreductase</keyword>
<name>A0A8H7TVQ5_BIOOC</name>
<sequence length="488" mass="52346">MPVLDPSSVLPERLDLFYGGTWHPVQDGEYRPVFSPGNGRSIASVAFAGRQDTIAAIEAAHAAFPKWRAVPALERGRILRKVAQKVRDNASDLALLDAFNSGNPVSIMTQDAHSAADHIDFFAGLIPAVQGETTHLDDSALNYTVREPLGVVARIIASNHPLMFAAIRLAAPLAMGNTVVLKTPEQAPLSALRLAEIIGDEFPPGVLNILSGGVECGQVLSTHSLVSKVTLTGSVPTGKAIQKAAADSLKLTTFELGGKNALIAFPDADIDALVDGIVRGMNWGWCGQSCGSTSRVFLHESIHDKVLPVVAERVAKLFRPGNPVDTDTTMGALVSKAGQQRVLGYVDIALKEGARLVMGGKIPDTPDTEGGFFVEPTIVADVKQSMRIANEEVFGPIMSVLSWSDEEALIKDVNAVDYGLTGSVFTSDIKTMQRAVRQIQAGTVWVNTTSKHYFGMPYGGYKQSGIGREDCFEEMREMTQTKAVHVKL</sequence>